<dbReference type="AlphaFoldDB" id="A0AAV4V2H5"/>
<reference evidence="1 2" key="1">
    <citation type="submission" date="2021-06" db="EMBL/GenBank/DDBJ databases">
        <title>Caerostris darwini draft genome.</title>
        <authorList>
            <person name="Kono N."/>
            <person name="Arakawa K."/>
        </authorList>
    </citation>
    <scope>NUCLEOTIDE SEQUENCE [LARGE SCALE GENOMIC DNA]</scope>
</reference>
<accession>A0AAV4V2H5</accession>
<protein>
    <submittedName>
        <fullName evidence="1">Uncharacterized protein</fullName>
    </submittedName>
</protein>
<evidence type="ECO:0000313" key="1">
    <source>
        <dbReference type="EMBL" id="GIY64209.1"/>
    </source>
</evidence>
<dbReference type="Proteomes" id="UP001054837">
    <property type="component" value="Unassembled WGS sequence"/>
</dbReference>
<organism evidence="1 2">
    <name type="scientific">Caerostris darwini</name>
    <dbReference type="NCBI Taxonomy" id="1538125"/>
    <lineage>
        <taxon>Eukaryota</taxon>
        <taxon>Metazoa</taxon>
        <taxon>Ecdysozoa</taxon>
        <taxon>Arthropoda</taxon>
        <taxon>Chelicerata</taxon>
        <taxon>Arachnida</taxon>
        <taxon>Araneae</taxon>
        <taxon>Araneomorphae</taxon>
        <taxon>Entelegynae</taxon>
        <taxon>Araneoidea</taxon>
        <taxon>Araneidae</taxon>
        <taxon>Caerostris</taxon>
    </lineage>
</organism>
<name>A0AAV4V2H5_9ARAC</name>
<keyword evidence="2" id="KW-1185">Reference proteome</keyword>
<proteinExistence type="predicted"/>
<dbReference type="EMBL" id="BPLQ01012290">
    <property type="protein sequence ID" value="GIY64209.1"/>
    <property type="molecule type" value="Genomic_DNA"/>
</dbReference>
<sequence length="69" mass="8068">MLEKTDISYLHLCPNNPPREVIIMNENGENLQGIIGPYNEGSSLTLFCEADQEMCLIYFVRHYEFWDLV</sequence>
<comment type="caution">
    <text evidence="1">The sequence shown here is derived from an EMBL/GenBank/DDBJ whole genome shotgun (WGS) entry which is preliminary data.</text>
</comment>
<evidence type="ECO:0000313" key="2">
    <source>
        <dbReference type="Proteomes" id="UP001054837"/>
    </source>
</evidence>
<gene>
    <name evidence="1" type="ORF">CDAR_12391</name>
</gene>